<evidence type="ECO:0000259" key="1">
    <source>
        <dbReference type="PROSITE" id="PS50828"/>
    </source>
</evidence>
<reference evidence="2" key="1">
    <citation type="submission" date="2022-02" db="EMBL/GenBank/DDBJ databases">
        <title>Vibrio sp. nov, a new bacterium isolated from seawater.</title>
        <authorList>
            <person name="Yuan Y."/>
        </authorList>
    </citation>
    <scope>NUCLEOTIDE SEQUENCE</scope>
    <source>
        <strain evidence="2">ZSDZ65</strain>
    </source>
</reference>
<dbReference type="PROSITE" id="PS50828">
    <property type="entry name" value="SMR"/>
    <property type="match status" value="1"/>
</dbReference>
<sequence length="194" mass="22372">MSQDNDLDLFQQMMGDVKPLPNDTIEFKKPPLQASEAQLAKREAALWLSEQCPDYLSLDFAPPLKPEDIIEFKRNGVQEGVYRKLRLGKYPLQAKLDLHRRTLSQARDEVIGFLQQCMRLDIRTLLIVHGKGERSNPPALIKSYLAHWLTQIRDVQCVHSAQQFHGGSGAVYVLLRKSQEKKLDNRERHQKRTS</sequence>
<comment type="caution">
    <text evidence="2">The sequence shown here is derived from an EMBL/GenBank/DDBJ whole genome shotgun (WGS) entry which is preliminary data.</text>
</comment>
<accession>A0A9X3CQ85</accession>
<keyword evidence="2" id="KW-0540">Nuclease</keyword>
<dbReference type="SMART" id="SM00463">
    <property type="entry name" value="SMR"/>
    <property type="match status" value="1"/>
</dbReference>
<dbReference type="PANTHER" id="PTHR35562:SF2">
    <property type="entry name" value="DNA ENDONUCLEASE SMRA-RELATED"/>
    <property type="match status" value="1"/>
</dbReference>
<dbReference type="PANTHER" id="PTHR35562">
    <property type="entry name" value="DNA ENDONUCLEASE SMRA-RELATED"/>
    <property type="match status" value="1"/>
</dbReference>
<protein>
    <submittedName>
        <fullName evidence="2">DNA endonuclease SmrA</fullName>
    </submittedName>
</protein>
<dbReference type="EMBL" id="JAKRRY010000021">
    <property type="protein sequence ID" value="MCW8347410.1"/>
    <property type="molecule type" value="Genomic_DNA"/>
</dbReference>
<keyword evidence="3" id="KW-1185">Reference proteome</keyword>
<dbReference type="InterPro" id="IPR036063">
    <property type="entry name" value="Smr_dom_sf"/>
</dbReference>
<dbReference type="InterPro" id="IPR002625">
    <property type="entry name" value="Smr_dom"/>
</dbReference>
<proteinExistence type="predicted"/>
<dbReference type="GO" id="GO:0004520">
    <property type="term" value="F:DNA endonuclease activity"/>
    <property type="evidence" value="ECO:0007669"/>
    <property type="project" value="TreeGrafter"/>
</dbReference>
<keyword evidence="2" id="KW-0255">Endonuclease</keyword>
<evidence type="ECO:0000313" key="2">
    <source>
        <dbReference type="EMBL" id="MCW8347410.1"/>
    </source>
</evidence>
<dbReference type="AlphaFoldDB" id="A0A9X3CQ85"/>
<dbReference type="InterPro" id="IPR047688">
    <property type="entry name" value="Endonuc_SmrA"/>
</dbReference>
<organism evidence="2 3">
    <name type="scientific">Vibrio qingdaonensis</name>
    <dbReference type="NCBI Taxonomy" id="2829491"/>
    <lineage>
        <taxon>Bacteria</taxon>
        <taxon>Pseudomonadati</taxon>
        <taxon>Pseudomonadota</taxon>
        <taxon>Gammaproteobacteria</taxon>
        <taxon>Vibrionales</taxon>
        <taxon>Vibrionaceae</taxon>
        <taxon>Vibrio</taxon>
    </lineage>
</organism>
<name>A0A9X3CQ85_9VIBR</name>
<dbReference type="Pfam" id="PF01713">
    <property type="entry name" value="Smr"/>
    <property type="match status" value="1"/>
</dbReference>
<dbReference type="RefSeq" id="WP_265675934.1">
    <property type="nucleotide sequence ID" value="NZ_JAKRRY010000021.1"/>
</dbReference>
<dbReference type="NCBIfam" id="NF033154">
    <property type="entry name" value="endonuc_SmrA"/>
    <property type="match status" value="1"/>
</dbReference>
<gene>
    <name evidence="2" type="primary">smrA</name>
    <name evidence="2" type="ORF">MD535_15510</name>
</gene>
<keyword evidence="2" id="KW-0378">Hydrolase</keyword>
<dbReference type="SUPFAM" id="SSF160443">
    <property type="entry name" value="SMR domain-like"/>
    <property type="match status" value="1"/>
</dbReference>
<dbReference type="Gene3D" id="3.30.1370.110">
    <property type="match status" value="1"/>
</dbReference>
<dbReference type="Proteomes" id="UP001155587">
    <property type="component" value="Unassembled WGS sequence"/>
</dbReference>
<feature type="domain" description="Smr" evidence="1">
    <location>
        <begin position="96"/>
        <end position="176"/>
    </location>
</feature>
<evidence type="ECO:0000313" key="3">
    <source>
        <dbReference type="Proteomes" id="UP001155587"/>
    </source>
</evidence>